<name>A0A6H1ZF45_9ZZZZ</name>
<sequence>MVDGDATSPADVIGVRRMRAARYAIRALVHMCDGVRLLADGRDDEACLLFMRADDCSRMAAYHFGIDMP</sequence>
<proteinExistence type="predicted"/>
<dbReference type="AlphaFoldDB" id="A0A6H1ZF45"/>
<protein>
    <submittedName>
        <fullName evidence="1">Uncharacterized protein</fullName>
    </submittedName>
</protein>
<accession>A0A6H1ZF45</accession>
<gene>
    <name evidence="1" type="ORF">TM448A00336_0023</name>
</gene>
<reference evidence="1" key="1">
    <citation type="submission" date="2020-03" db="EMBL/GenBank/DDBJ databases">
        <title>The deep terrestrial virosphere.</title>
        <authorList>
            <person name="Holmfeldt K."/>
            <person name="Nilsson E."/>
            <person name="Simone D."/>
            <person name="Lopez-Fernandez M."/>
            <person name="Wu X."/>
            <person name="de Brujin I."/>
            <person name="Lundin D."/>
            <person name="Andersson A."/>
            <person name="Bertilsson S."/>
            <person name="Dopson M."/>
        </authorList>
    </citation>
    <scope>NUCLEOTIDE SEQUENCE</scope>
    <source>
        <strain evidence="1">TM448A00336</strain>
    </source>
</reference>
<dbReference type="EMBL" id="MT144004">
    <property type="protein sequence ID" value="QJA46174.1"/>
    <property type="molecule type" value="Genomic_DNA"/>
</dbReference>
<evidence type="ECO:0000313" key="1">
    <source>
        <dbReference type="EMBL" id="QJA46174.1"/>
    </source>
</evidence>
<organism evidence="1">
    <name type="scientific">viral metagenome</name>
    <dbReference type="NCBI Taxonomy" id="1070528"/>
    <lineage>
        <taxon>unclassified sequences</taxon>
        <taxon>metagenomes</taxon>
        <taxon>organismal metagenomes</taxon>
    </lineage>
</organism>